<keyword evidence="1" id="KW-1133">Transmembrane helix</keyword>
<dbReference type="InterPro" id="IPR003675">
    <property type="entry name" value="Rce1/LyrA-like_dom"/>
</dbReference>
<dbReference type="eggNOG" id="COG1266">
    <property type="taxonomic scope" value="Bacteria"/>
</dbReference>
<dbReference type="GO" id="GO:0080120">
    <property type="term" value="P:CAAX-box protein maturation"/>
    <property type="evidence" value="ECO:0007669"/>
    <property type="project" value="UniProtKB-ARBA"/>
</dbReference>
<dbReference type="PANTHER" id="PTHR43592:SF15">
    <property type="entry name" value="CAAX AMINO TERMINAL PROTEASE FAMILY PROTEIN"/>
    <property type="match status" value="1"/>
</dbReference>
<dbReference type="EMBL" id="CP000449">
    <property type="protein sequence ID" value="ABI64300.1"/>
    <property type="molecule type" value="Genomic_DNA"/>
</dbReference>
<gene>
    <name evidence="3" type="ordered locus">Mmar10_0004</name>
</gene>
<proteinExistence type="predicted"/>
<dbReference type="GO" id="GO:0004175">
    <property type="term" value="F:endopeptidase activity"/>
    <property type="evidence" value="ECO:0007669"/>
    <property type="project" value="UniProtKB-ARBA"/>
</dbReference>
<dbReference type="Proteomes" id="UP000001964">
    <property type="component" value="Chromosome"/>
</dbReference>
<organism evidence="3 4">
    <name type="scientific">Maricaulis maris (strain MCS10)</name>
    <name type="common">Caulobacter maris</name>
    <dbReference type="NCBI Taxonomy" id="394221"/>
    <lineage>
        <taxon>Bacteria</taxon>
        <taxon>Pseudomonadati</taxon>
        <taxon>Pseudomonadota</taxon>
        <taxon>Alphaproteobacteria</taxon>
        <taxon>Maricaulales</taxon>
        <taxon>Maricaulaceae</taxon>
        <taxon>Maricaulis</taxon>
    </lineage>
</organism>
<accession>Q0ATT7</accession>
<feature type="transmembrane region" description="Helical" evidence="1">
    <location>
        <begin position="164"/>
        <end position="185"/>
    </location>
</feature>
<protein>
    <submittedName>
        <fullName evidence="3">Abortive infection protein</fullName>
    </submittedName>
</protein>
<dbReference type="RefSeq" id="WP_011641947.1">
    <property type="nucleotide sequence ID" value="NC_008347.1"/>
</dbReference>
<dbReference type="STRING" id="394221.Mmar10_0004"/>
<sequence length="259" mass="27409" precursor="true">MQTLIETPSLIVGLLAIAAVLVAGIISDIRQKARSAEDRQPVIRQYRKTGLTLWALCLATLACWHVAGLPFGQLGLQAPAGWRGALAWALAGAAILYGLYSLITAALNRTARSALRTQLDEAEGFDQLRPRRLSEHLGFQALSITAGITEEIIFRGFLMATLALVMPIWAAALASISLFIIAHAYQGMSGMLRILPITVLMTAVVLLGGSLWPAIIIHALADALAGCLVALTDAHARADQAMADQEVSDGPGEADALPA</sequence>
<evidence type="ECO:0000313" key="4">
    <source>
        <dbReference type="Proteomes" id="UP000001964"/>
    </source>
</evidence>
<feature type="transmembrane region" description="Helical" evidence="1">
    <location>
        <begin position="87"/>
        <end position="107"/>
    </location>
</feature>
<feature type="domain" description="CAAX prenyl protease 2/Lysostaphin resistance protein A-like" evidence="2">
    <location>
        <begin position="140"/>
        <end position="223"/>
    </location>
</feature>
<evidence type="ECO:0000259" key="2">
    <source>
        <dbReference type="Pfam" id="PF02517"/>
    </source>
</evidence>
<feature type="transmembrane region" description="Helical" evidence="1">
    <location>
        <begin position="50"/>
        <end position="67"/>
    </location>
</feature>
<evidence type="ECO:0000256" key="1">
    <source>
        <dbReference type="SAM" id="Phobius"/>
    </source>
</evidence>
<evidence type="ECO:0000313" key="3">
    <source>
        <dbReference type="EMBL" id="ABI64300.1"/>
    </source>
</evidence>
<dbReference type="OrthoDB" id="7632478at2"/>
<keyword evidence="4" id="KW-1185">Reference proteome</keyword>
<dbReference type="KEGG" id="mmr:Mmar10_0004"/>
<feature type="transmembrane region" description="Helical" evidence="1">
    <location>
        <begin position="197"/>
        <end position="221"/>
    </location>
</feature>
<keyword evidence="1" id="KW-0472">Membrane</keyword>
<dbReference type="HOGENOM" id="CLU_091584_0_0_5"/>
<reference evidence="3 4" key="1">
    <citation type="submission" date="2006-08" db="EMBL/GenBank/DDBJ databases">
        <title>Complete sequence of Maricaulis maris MCS10.</title>
        <authorList>
            <consortium name="US DOE Joint Genome Institute"/>
            <person name="Copeland A."/>
            <person name="Lucas S."/>
            <person name="Lapidus A."/>
            <person name="Barry K."/>
            <person name="Detter J.C."/>
            <person name="Glavina del Rio T."/>
            <person name="Hammon N."/>
            <person name="Israni S."/>
            <person name="Dalin E."/>
            <person name="Tice H."/>
            <person name="Pitluck S."/>
            <person name="Saunders E."/>
            <person name="Brettin T."/>
            <person name="Bruce D."/>
            <person name="Han C."/>
            <person name="Tapia R."/>
            <person name="Gilna P."/>
            <person name="Schmutz J."/>
            <person name="Larimer F."/>
            <person name="Land M."/>
            <person name="Hauser L."/>
            <person name="Kyrpides N."/>
            <person name="Mikhailova N."/>
            <person name="Viollier P."/>
            <person name="Stephens C."/>
            <person name="Richardson P."/>
        </authorList>
    </citation>
    <scope>NUCLEOTIDE SEQUENCE [LARGE SCALE GENOMIC DNA]</scope>
    <source>
        <strain evidence="3 4">MCS10</strain>
    </source>
</reference>
<name>Q0ATT7_MARMM</name>
<feature type="transmembrane region" description="Helical" evidence="1">
    <location>
        <begin position="12"/>
        <end position="29"/>
    </location>
</feature>
<dbReference type="AlphaFoldDB" id="Q0ATT7"/>
<keyword evidence="1" id="KW-0812">Transmembrane</keyword>
<dbReference type="Pfam" id="PF02517">
    <property type="entry name" value="Rce1-like"/>
    <property type="match status" value="1"/>
</dbReference>
<dbReference type="PANTHER" id="PTHR43592">
    <property type="entry name" value="CAAX AMINO TERMINAL PROTEASE"/>
    <property type="match status" value="1"/>
</dbReference>